<protein>
    <recommendedName>
        <fullName evidence="1">ABC-type uncharacterized transport system domain-containing protein</fullName>
    </recommendedName>
</protein>
<evidence type="ECO:0000313" key="2">
    <source>
        <dbReference type="EMBL" id="KMS54953.1"/>
    </source>
</evidence>
<organism evidence="2 3">
    <name type="scientific">Novosphingobium barchaimii LL02</name>
    <dbReference type="NCBI Taxonomy" id="1114963"/>
    <lineage>
        <taxon>Bacteria</taxon>
        <taxon>Pseudomonadati</taxon>
        <taxon>Pseudomonadota</taxon>
        <taxon>Alphaproteobacteria</taxon>
        <taxon>Sphingomonadales</taxon>
        <taxon>Sphingomonadaceae</taxon>
        <taxon>Novosphingobium</taxon>
    </lineage>
</organism>
<accession>A0A0J7XV35</accession>
<comment type="caution">
    <text evidence="2">The sequence shown here is derived from an EMBL/GenBank/DDBJ whole genome shotgun (WGS) entry which is preliminary data.</text>
</comment>
<sequence length="265" mass="28175">MIRVRRPRLELILLAVLALAGCGKRDAALPRGSAVIGLYTSLPITWNESPDIRGLLAEQSAPHWALEVLRGRGPVTPLDTLAPLRLPEGAVLVLAQPRPLTPQENVALDAWVQAGGRVLLLADPMLTVHSRFAPGDPRRPQDIAMLSPILGRWGLELAFDDAQPAGEHTVRLPDGDVPVNLPGFFRAAGNSEEGGKSGKVRDAVAHCRLEAAGLLADCIAGKGRVIALADAALLEISEDSQGLAQRQAILGRLLDRLSDSARASK</sequence>
<dbReference type="PROSITE" id="PS51257">
    <property type="entry name" value="PROKAR_LIPOPROTEIN"/>
    <property type="match status" value="1"/>
</dbReference>
<name>A0A0J7XV35_9SPHN</name>
<evidence type="ECO:0000259" key="1">
    <source>
        <dbReference type="Pfam" id="PF09822"/>
    </source>
</evidence>
<gene>
    <name evidence="2" type="ORF">V474_17950</name>
</gene>
<proteinExistence type="predicted"/>
<dbReference type="PATRIC" id="fig|1114963.3.peg.2426"/>
<dbReference type="EMBL" id="JACU01000005">
    <property type="protein sequence ID" value="KMS54953.1"/>
    <property type="molecule type" value="Genomic_DNA"/>
</dbReference>
<dbReference type="Pfam" id="PF09822">
    <property type="entry name" value="ABC_transp_aux"/>
    <property type="match status" value="1"/>
</dbReference>
<keyword evidence="3" id="KW-1185">Reference proteome</keyword>
<evidence type="ECO:0000313" key="3">
    <source>
        <dbReference type="Proteomes" id="UP000052268"/>
    </source>
</evidence>
<dbReference type="Proteomes" id="UP000052268">
    <property type="component" value="Unassembled WGS sequence"/>
</dbReference>
<reference evidence="2 3" key="1">
    <citation type="journal article" date="2015" name="G3 (Bethesda)">
        <title>Insights into Ongoing Evolution of the Hexachlorocyclohexane Catabolic Pathway from Comparative Genomics of Ten Sphingomonadaceae Strains.</title>
        <authorList>
            <person name="Pearce S.L."/>
            <person name="Oakeshott J.G."/>
            <person name="Pandey G."/>
        </authorList>
    </citation>
    <scope>NUCLEOTIDE SEQUENCE [LARGE SCALE GENOMIC DNA]</scope>
    <source>
        <strain evidence="2 3">LL02</strain>
    </source>
</reference>
<feature type="domain" description="ABC-type uncharacterised transport system" evidence="1">
    <location>
        <begin position="86"/>
        <end position="176"/>
    </location>
</feature>
<dbReference type="AlphaFoldDB" id="A0A0J7XV35"/>
<dbReference type="InterPro" id="IPR019196">
    <property type="entry name" value="ABC_transp_unknown"/>
</dbReference>